<protein>
    <submittedName>
        <fullName evidence="2">Uncharacterized protein</fullName>
    </submittedName>
</protein>
<proteinExistence type="predicted"/>
<keyword evidence="3" id="KW-1185">Reference proteome</keyword>
<keyword evidence="1" id="KW-1133">Transmembrane helix</keyword>
<keyword evidence="1" id="KW-0472">Membrane</keyword>
<feature type="transmembrane region" description="Helical" evidence="1">
    <location>
        <begin position="51"/>
        <end position="70"/>
    </location>
</feature>
<gene>
    <name evidence="2" type="ORF">NXS11_06510</name>
</gene>
<dbReference type="RefSeq" id="WP_259199931.1">
    <property type="nucleotide sequence ID" value="NZ_JANUXY010000005.1"/>
</dbReference>
<sequence length="93" mass="11096">MSTLTTILTVMGIVALQYFMASRKHFLWGAIIPIAYVFTMIYLYLSNYYNSLLSFILFLSLGLIFLFEEWNRGRKDRRKKENNELNKMKKKDL</sequence>
<dbReference type="Proteomes" id="UP001205609">
    <property type="component" value="Unassembled WGS sequence"/>
</dbReference>
<evidence type="ECO:0000256" key="1">
    <source>
        <dbReference type="SAM" id="Phobius"/>
    </source>
</evidence>
<feature type="transmembrane region" description="Helical" evidence="1">
    <location>
        <begin position="26"/>
        <end position="45"/>
    </location>
</feature>
<comment type="caution">
    <text evidence="2">The sequence shown here is derived from an EMBL/GenBank/DDBJ whole genome shotgun (WGS) entry which is preliminary data.</text>
</comment>
<name>A0ABT2F2Q2_9STAP</name>
<accession>A0ABT2F2Q2</accession>
<dbReference type="EMBL" id="JANUXY010000005">
    <property type="protein sequence ID" value="MCS4486551.1"/>
    <property type="molecule type" value="Genomic_DNA"/>
</dbReference>
<reference evidence="2 3" key="1">
    <citation type="journal article" date="2023" name="Int. J. Syst. Evol. Microbiol.">
        <title>Streptococcus sciuri sp. nov., Staphylococcus marylandisciuri sp. nov. and Staphylococcus americanisciuri sp. nov., isolated from faeces of eastern grey squirrel (Sciurus carolinensis).</title>
        <authorList>
            <person name="Volokhov D.V."/>
            <person name="Zagorodnyaya T.A."/>
            <person name="Furtak V.A."/>
            <person name="Nattanmai G."/>
            <person name="Randall L."/>
            <person name="Jose S."/>
            <person name="Gao Y."/>
            <person name="Eisenberg T."/>
            <person name="Delmonte P."/>
            <person name="Blom J."/>
            <person name="Mitchell K.K."/>
        </authorList>
    </citation>
    <scope>NUCLEOTIDE SEQUENCE [LARGE SCALE GENOMIC DNA]</scope>
    <source>
        <strain evidence="2 3">GRT3</strain>
    </source>
</reference>
<keyword evidence="1" id="KW-0812">Transmembrane</keyword>
<organism evidence="2 3">
    <name type="scientific">Staphylococcus americanisciuri</name>
    <dbReference type="NCBI Taxonomy" id="2973940"/>
    <lineage>
        <taxon>Bacteria</taxon>
        <taxon>Bacillati</taxon>
        <taxon>Bacillota</taxon>
        <taxon>Bacilli</taxon>
        <taxon>Bacillales</taxon>
        <taxon>Staphylococcaceae</taxon>
        <taxon>Staphylococcus</taxon>
    </lineage>
</organism>
<evidence type="ECO:0000313" key="3">
    <source>
        <dbReference type="Proteomes" id="UP001205609"/>
    </source>
</evidence>
<evidence type="ECO:0000313" key="2">
    <source>
        <dbReference type="EMBL" id="MCS4486551.1"/>
    </source>
</evidence>